<evidence type="ECO:0000256" key="1">
    <source>
        <dbReference type="ARBA" id="ARBA00002565"/>
    </source>
</evidence>
<dbReference type="RefSeq" id="WP_091937108.1">
    <property type="nucleotide sequence ID" value="NZ_FOUJ01000005.1"/>
</dbReference>
<protein>
    <recommendedName>
        <fullName evidence="3 7">Aspartate carbamoyltransferase regulatory chain</fullName>
    </recommendedName>
</protein>
<dbReference type="STRING" id="487685.SAMN04488696_2329"/>
<evidence type="ECO:0000259" key="8">
    <source>
        <dbReference type="Pfam" id="PF01948"/>
    </source>
</evidence>
<evidence type="ECO:0000313" key="11">
    <source>
        <dbReference type="Proteomes" id="UP000198535"/>
    </source>
</evidence>
<dbReference type="SUPFAM" id="SSF54893">
    <property type="entry name" value="Aspartate carbamoyltransferase, Regulatory-chain, N-terminal domain"/>
    <property type="match status" value="1"/>
</dbReference>
<keyword evidence="5 7" id="KW-0862">Zinc</keyword>
<feature type="binding site" evidence="7">
    <location>
        <position position="110"/>
    </location>
    <ligand>
        <name>Zn(2+)</name>
        <dbReference type="ChEBI" id="CHEBI:29105"/>
    </ligand>
</feature>
<feature type="binding site" evidence="7">
    <location>
        <position position="115"/>
    </location>
    <ligand>
        <name>Zn(2+)</name>
        <dbReference type="ChEBI" id="CHEBI:29105"/>
    </ligand>
</feature>
<dbReference type="GO" id="GO:0016740">
    <property type="term" value="F:transferase activity"/>
    <property type="evidence" value="ECO:0007669"/>
    <property type="project" value="UniProtKB-KW"/>
</dbReference>
<dbReference type="HAMAP" id="MF_00002">
    <property type="entry name" value="Asp_carb_tr_reg"/>
    <property type="match status" value="1"/>
</dbReference>
<dbReference type="Gene3D" id="3.30.70.140">
    <property type="entry name" value="Aspartate carbamoyltransferase regulatory subunit, N-terminal domain"/>
    <property type="match status" value="1"/>
</dbReference>
<dbReference type="InterPro" id="IPR020545">
    <property type="entry name" value="Asp_carbamoyltransf_reg_N"/>
</dbReference>
<gene>
    <name evidence="7" type="primary">pyrI</name>
    <name evidence="10" type="ORF">SAMN04488696_2329</name>
</gene>
<evidence type="ECO:0000313" key="10">
    <source>
        <dbReference type="EMBL" id="SFM77518.1"/>
    </source>
</evidence>
<dbReference type="PANTHER" id="PTHR35805:SF1">
    <property type="entry name" value="ASPARTATE CARBAMOYLTRANSFERASE REGULATORY CHAIN"/>
    <property type="match status" value="1"/>
</dbReference>
<name>A0A1I4TL62_9EURY</name>
<feature type="domain" description="Aspartate carbamoyltransferase regulatory subunit C-terminal" evidence="9">
    <location>
        <begin position="104"/>
        <end position="150"/>
    </location>
</feature>
<dbReference type="Gene3D" id="2.30.30.20">
    <property type="entry name" value="Aspartate carbamoyltransferase regulatory subunit, C-terminal domain"/>
    <property type="match status" value="1"/>
</dbReference>
<dbReference type="InterPro" id="IPR002801">
    <property type="entry name" value="Asp_carbamoylTrfase_reg"/>
</dbReference>
<evidence type="ECO:0000256" key="4">
    <source>
        <dbReference type="ARBA" id="ARBA00022723"/>
    </source>
</evidence>
<dbReference type="PANTHER" id="PTHR35805">
    <property type="entry name" value="ASPARTATE CARBAMOYLTRANSFERASE REGULATORY CHAIN"/>
    <property type="match status" value="1"/>
</dbReference>
<reference evidence="11" key="1">
    <citation type="submission" date="2016-10" db="EMBL/GenBank/DDBJ databases">
        <authorList>
            <person name="Varghese N."/>
            <person name="Submissions S."/>
        </authorList>
    </citation>
    <scope>NUCLEOTIDE SEQUENCE [LARGE SCALE GENOMIC DNA]</scope>
    <source>
        <strain evidence="11">Mob M</strain>
    </source>
</reference>
<keyword evidence="6 7" id="KW-0665">Pyrimidine biosynthesis</keyword>
<evidence type="ECO:0000256" key="3">
    <source>
        <dbReference type="ARBA" id="ARBA00021764"/>
    </source>
</evidence>
<sequence length="156" mass="17193">MSDIETELRVRRIENGTVIDHITAGKALNVLKILGLPDSSHGVVSVLINSYGKYGKKDVVKIENRELKGEEVDRIALIAPNATINIIRNFNVTRKNKVQIPSFVEGVVGCINPNCISNSNEPITSKFKVTTEDTGLKLRCSYCGRVISENIAEQLL</sequence>
<dbReference type="GO" id="GO:0006207">
    <property type="term" value="P:'de novo' pyrimidine nucleobase biosynthetic process"/>
    <property type="evidence" value="ECO:0007669"/>
    <property type="project" value="InterPro"/>
</dbReference>
<evidence type="ECO:0000259" key="9">
    <source>
        <dbReference type="Pfam" id="PF02748"/>
    </source>
</evidence>
<feature type="binding site" evidence="7">
    <location>
        <position position="140"/>
    </location>
    <ligand>
        <name>Zn(2+)</name>
        <dbReference type="ChEBI" id="CHEBI:29105"/>
    </ligand>
</feature>
<evidence type="ECO:0000256" key="5">
    <source>
        <dbReference type="ARBA" id="ARBA00022833"/>
    </source>
</evidence>
<dbReference type="EMBL" id="FOUJ01000005">
    <property type="protein sequence ID" value="SFM77518.1"/>
    <property type="molecule type" value="Genomic_DNA"/>
</dbReference>
<dbReference type="Pfam" id="PF02748">
    <property type="entry name" value="PyrI_C"/>
    <property type="match status" value="1"/>
</dbReference>
<comment type="cofactor">
    <cofactor evidence="7">
        <name>Zn(2+)</name>
        <dbReference type="ChEBI" id="CHEBI:29105"/>
    </cofactor>
    <text evidence="7">Binds 1 zinc ion per subunit.</text>
</comment>
<dbReference type="Proteomes" id="UP000198535">
    <property type="component" value="Unassembled WGS sequence"/>
</dbReference>
<dbReference type="InterPro" id="IPR020542">
    <property type="entry name" value="Asp_carbamoyltrfase_reg_C"/>
</dbReference>
<organism evidence="10 11">
    <name type="scientific">Methanolobus profundi</name>
    <dbReference type="NCBI Taxonomy" id="487685"/>
    <lineage>
        <taxon>Archaea</taxon>
        <taxon>Methanobacteriati</taxon>
        <taxon>Methanobacteriota</taxon>
        <taxon>Stenosarchaea group</taxon>
        <taxon>Methanomicrobia</taxon>
        <taxon>Methanosarcinales</taxon>
        <taxon>Methanosarcinaceae</taxon>
        <taxon>Methanolobus</taxon>
    </lineage>
</organism>
<dbReference type="Pfam" id="PF01948">
    <property type="entry name" value="PyrI"/>
    <property type="match status" value="1"/>
</dbReference>
<keyword evidence="11" id="KW-1185">Reference proteome</keyword>
<evidence type="ECO:0000256" key="2">
    <source>
        <dbReference type="ARBA" id="ARBA00010498"/>
    </source>
</evidence>
<keyword evidence="10" id="KW-0808">Transferase</keyword>
<proteinExistence type="inferred from homology"/>
<dbReference type="NCBIfam" id="TIGR00240">
    <property type="entry name" value="ATCase_reg"/>
    <property type="match status" value="1"/>
</dbReference>
<dbReference type="GO" id="GO:0009347">
    <property type="term" value="C:aspartate carbamoyltransferase complex"/>
    <property type="evidence" value="ECO:0007669"/>
    <property type="project" value="InterPro"/>
</dbReference>
<dbReference type="SUPFAM" id="SSF57825">
    <property type="entry name" value="Aspartate carbamoyltransferase, Regulatory-chain, C-terminal domain"/>
    <property type="match status" value="1"/>
</dbReference>
<dbReference type="OrthoDB" id="7000at2157"/>
<feature type="binding site" evidence="7">
    <location>
        <position position="143"/>
    </location>
    <ligand>
        <name>Zn(2+)</name>
        <dbReference type="ChEBI" id="CHEBI:29105"/>
    </ligand>
</feature>
<keyword evidence="4 7" id="KW-0479">Metal-binding</keyword>
<accession>A0A1I4TL62</accession>
<evidence type="ECO:0000256" key="7">
    <source>
        <dbReference type="HAMAP-Rule" id="MF_00002"/>
    </source>
</evidence>
<comment type="function">
    <text evidence="1 7">Involved in allosteric regulation of aspartate carbamoyltransferase.</text>
</comment>
<dbReference type="GO" id="GO:0006221">
    <property type="term" value="P:pyrimidine nucleotide biosynthetic process"/>
    <property type="evidence" value="ECO:0007669"/>
    <property type="project" value="UniProtKB-UniRule"/>
</dbReference>
<evidence type="ECO:0000256" key="6">
    <source>
        <dbReference type="ARBA" id="ARBA00022975"/>
    </source>
</evidence>
<comment type="subunit">
    <text evidence="7">Contains catalytic and regulatory chains.</text>
</comment>
<feature type="domain" description="Aspartate carbamoyltransferase regulatory subunit N-terminal" evidence="8">
    <location>
        <begin position="8"/>
        <end position="99"/>
    </location>
</feature>
<dbReference type="InterPro" id="IPR036792">
    <property type="entry name" value="Asp_carbatrfase_reg_C_sf"/>
</dbReference>
<dbReference type="AlphaFoldDB" id="A0A1I4TL62"/>
<dbReference type="InterPro" id="IPR036793">
    <property type="entry name" value="Asp_carbatrfase_reg_N_sf"/>
</dbReference>
<dbReference type="GO" id="GO:0046872">
    <property type="term" value="F:metal ion binding"/>
    <property type="evidence" value="ECO:0007669"/>
    <property type="project" value="UniProtKB-KW"/>
</dbReference>
<comment type="similarity">
    <text evidence="2 7">Belongs to the PyrI family.</text>
</comment>